<reference evidence="2" key="1">
    <citation type="journal article" date="2021" name="PeerJ">
        <title>Extensive microbial diversity within the chicken gut microbiome revealed by metagenomics and culture.</title>
        <authorList>
            <person name="Gilroy R."/>
            <person name="Ravi A."/>
            <person name="Getino M."/>
            <person name="Pursley I."/>
            <person name="Horton D.L."/>
            <person name="Alikhan N.F."/>
            <person name="Baker D."/>
            <person name="Gharbi K."/>
            <person name="Hall N."/>
            <person name="Watson M."/>
            <person name="Adriaenssens E.M."/>
            <person name="Foster-Nyarko E."/>
            <person name="Jarju S."/>
            <person name="Secka A."/>
            <person name="Antonio M."/>
            <person name="Oren A."/>
            <person name="Chaudhuri R.R."/>
            <person name="La Ragione R."/>
            <person name="Hildebrand F."/>
            <person name="Pallen M.J."/>
        </authorList>
    </citation>
    <scope>NUCLEOTIDE SEQUENCE</scope>
    <source>
        <strain evidence="2">5134</strain>
    </source>
</reference>
<dbReference type="PROSITE" id="PS51257">
    <property type="entry name" value="PROKAR_LIPOPROTEIN"/>
    <property type="match status" value="1"/>
</dbReference>
<name>A0A9D2CBE2_9BACT</name>
<reference evidence="2" key="2">
    <citation type="submission" date="2021-04" db="EMBL/GenBank/DDBJ databases">
        <authorList>
            <person name="Gilroy R."/>
        </authorList>
    </citation>
    <scope>NUCLEOTIDE SEQUENCE</scope>
    <source>
        <strain evidence="2">5134</strain>
    </source>
</reference>
<dbReference type="Pfam" id="PF16409">
    <property type="entry name" value="DUF5017"/>
    <property type="match status" value="1"/>
</dbReference>
<protein>
    <submittedName>
        <fullName evidence="2">DUF5017 domain-containing protein</fullName>
    </submittedName>
</protein>
<dbReference type="AlphaFoldDB" id="A0A9D2CBE2"/>
<gene>
    <name evidence="2" type="ORF">H9828_00115</name>
</gene>
<evidence type="ECO:0000259" key="1">
    <source>
        <dbReference type="Pfam" id="PF16409"/>
    </source>
</evidence>
<dbReference type="EMBL" id="DXDA01000001">
    <property type="protein sequence ID" value="HIY67803.1"/>
    <property type="molecule type" value="Genomic_DNA"/>
</dbReference>
<evidence type="ECO:0000313" key="3">
    <source>
        <dbReference type="Proteomes" id="UP000886844"/>
    </source>
</evidence>
<dbReference type="InterPro" id="IPR032185">
    <property type="entry name" value="DUF5017"/>
</dbReference>
<feature type="domain" description="DUF5017" evidence="1">
    <location>
        <begin position="21"/>
        <end position="175"/>
    </location>
</feature>
<dbReference type="Proteomes" id="UP000886844">
    <property type="component" value="Unassembled WGS sequence"/>
</dbReference>
<comment type="caution">
    <text evidence="2">The sequence shown here is derived from an EMBL/GenBank/DDBJ whole genome shotgun (WGS) entry which is preliminary data.</text>
</comment>
<evidence type="ECO:0000313" key="2">
    <source>
        <dbReference type="EMBL" id="HIY67803.1"/>
    </source>
</evidence>
<proteinExistence type="predicted"/>
<sequence length="336" mass="37298">MKKTNKILLPVLALTLLAGGCRKHFEAVDAVDFEVTTVSQTFKVGEAVRFNFEGDPDFIIFYSGERGNEYAFKDKDRITDTEMTFTFTTTTSSGTPGYPNPARVPICYSTDFSGEYTEEAMRAATWVDITDQFDQPKDTGVTDLLSGDVNITRYFPDEETPLYFCFHYVVDAFDASAAGGEGNGRTQWNFKSPQFNGVVGETSEVLYDMASSNWQIVLAASFDGATSLPDVNSYRVLLRSEFQPPVSRECWAVCGPIYKMDQINEGPDHGVGIKAMASASLSSYDYVYETPGEYTVTFVGANANVYDRKEVVRTLKIQIVEDEGSITPPEPGEWNQ</sequence>
<accession>A0A9D2CBE2</accession>
<organism evidence="2 3">
    <name type="scientific">Candidatus Alistipes intestinigallinarum</name>
    <dbReference type="NCBI Taxonomy" id="2838440"/>
    <lineage>
        <taxon>Bacteria</taxon>
        <taxon>Pseudomonadati</taxon>
        <taxon>Bacteroidota</taxon>
        <taxon>Bacteroidia</taxon>
        <taxon>Bacteroidales</taxon>
        <taxon>Rikenellaceae</taxon>
        <taxon>Alistipes</taxon>
    </lineage>
</organism>